<dbReference type="Proteomes" id="UP001604336">
    <property type="component" value="Unassembled WGS sequence"/>
</dbReference>
<evidence type="ECO:0000313" key="2">
    <source>
        <dbReference type="EMBL" id="KAL2540537.1"/>
    </source>
</evidence>
<sequence length="115" mass="12732">MIEKISREVAREETERLGNGDAPEGEAHLVRKQKEVAKDRPRLPLKKIAGSGPTTGKAVALEWRASSTGEEEGAMVLDDSPTRSQATRARQEETSDTWDSKRKLRETSEPLGEAF</sequence>
<evidence type="ECO:0000256" key="1">
    <source>
        <dbReference type="SAM" id="MobiDB-lite"/>
    </source>
</evidence>
<accession>A0ABD1VT29</accession>
<feature type="region of interest" description="Disordered" evidence="1">
    <location>
        <begin position="1"/>
        <end position="115"/>
    </location>
</feature>
<reference evidence="3" key="1">
    <citation type="submission" date="2024-07" db="EMBL/GenBank/DDBJ databases">
        <title>Two chromosome-level genome assemblies of Korean endemic species Abeliophyllum distichum and Forsythia ovata (Oleaceae).</title>
        <authorList>
            <person name="Jang H."/>
        </authorList>
    </citation>
    <scope>NUCLEOTIDE SEQUENCE [LARGE SCALE GENOMIC DNA]</scope>
</reference>
<feature type="compositionally biased region" description="Basic and acidic residues" evidence="1">
    <location>
        <begin position="25"/>
        <end position="42"/>
    </location>
</feature>
<dbReference type="EMBL" id="JBFOLK010000001">
    <property type="protein sequence ID" value="KAL2540537.1"/>
    <property type="molecule type" value="Genomic_DNA"/>
</dbReference>
<comment type="caution">
    <text evidence="2">The sequence shown here is derived from an EMBL/GenBank/DDBJ whole genome shotgun (WGS) entry which is preliminary data.</text>
</comment>
<proteinExistence type="predicted"/>
<name>A0ABD1VT29_9LAMI</name>
<keyword evidence="3" id="KW-1185">Reference proteome</keyword>
<gene>
    <name evidence="2" type="ORF">Adt_01515</name>
</gene>
<dbReference type="AlphaFoldDB" id="A0ABD1VT29"/>
<feature type="compositionally biased region" description="Basic and acidic residues" evidence="1">
    <location>
        <begin position="89"/>
        <end position="108"/>
    </location>
</feature>
<protein>
    <submittedName>
        <fullName evidence="2">Uncharacterized protein</fullName>
    </submittedName>
</protein>
<organism evidence="2 3">
    <name type="scientific">Abeliophyllum distichum</name>
    <dbReference type="NCBI Taxonomy" id="126358"/>
    <lineage>
        <taxon>Eukaryota</taxon>
        <taxon>Viridiplantae</taxon>
        <taxon>Streptophyta</taxon>
        <taxon>Embryophyta</taxon>
        <taxon>Tracheophyta</taxon>
        <taxon>Spermatophyta</taxon>
        <taxon>Magnoliopsida</taxon>
        <taxon>eudicotyledons</taxon>
        <taxon>Gunneridae</taxon>
        <taxon>Pentapetalae</taxon>
        <taxon>asterids</taxon>
        <taxon>lamiids</taxon>
        <taxon>Lamiales</taxon>
        <taxon>Oleaceae</taxon>
        <taxon>Forsythieae</taxon>
        <taxon>Abeliophyllum</taxon>
    </lineage>
</organism>
<evidence type="ECO:0000313" key="3">
    <source>
        <dbReference type="Proteomes" id="UP001604336"/>
    </source>
</evidence>
<feature type="compositionally biased region" description="Basic and acidic residues" evidence="1">
    <location>
        <begin position="1"/>
        <end position="18"/>
    </location>
</feature>